<reference evidence="1 2" key="1">
    <citation type="journal article" date="2018" name="Sci. Rep.">
        <title>Genomic signatures of local adaptation to the degree of environmental predictability in rotifers.</title>
        <authorList>
            <person name="Franch-Gras L."/>
            <person name="Hahn C."/>
            <person name="Garcia-Roger E.M."/>
            <person name="Carmona M.J."/>
            <person name="Serra M."/>
            <person name="Gomez A."/>
        </authorList>
    </citation>
    <scope>NUCLEOTIDE SEQUENCE [LARGE SCALE GENOMIC DNA]</scope>
    <source>
        <strain evidence="1">HYR1</strain>
    </source>
</reference>
<gene>
    <name evidence="1" type="ORF">BpHYR1_053229</name>
</gene>
<comment type="caution">
    <text evidence="1">The sequence shown here is derived from an EMBL/GenBank/DDBJ whole genome shotgun (WGS) entry which is preliminary data.</text>
</comment>
<evidence type="ECO:0000313" key="2">
    <source>
        <dbReference type="Proteomes" id="UP000276133"/>
    </source>
</evidence>
<protein>
    <submittedName>
        <fullName evidence="1">Uncharacterized protein</fullName>
    </submittedName>
</protein>
<organism evidence="1 2">
    <name type="scientific">Brachionus plicatilis</name>
    <name type="common">Marine rotifer</name>
    <name type="synonym">Brachionus muelleri</name>
    <dbReference type="NCBI Taxonomy" id="10195"/>
    <lineage>
        <taxon>Eukaryota</taxon>
        <taxon>Metazoa</taxon>
        <taxon>Spiralia</taxon>
        <taxon>Gnathifera</taxon>
        <taxon>Rotifera</taxon>
        <taxon>Eurotatoria</taxon>
        <taxon>Monogononta</taxon>
        <taxon>Pseudotrocha</taxon>
        <taxon>Ploima</taxon>
        <taxon>Brachionidae</taxon>
        <taxon>Brachionus</taxon>
    </lineage>
</organism>
<accession>A0A3M7SHS1</accession>
<dbReference type="Proteomes" id="UP000276133">
    <property type="component" value="Unassembled WGS sequence"/>
</dbReference>
<sequence>MEVNFIIKFCLLNRYEKIFFNMYLCSFKFTFLAFIKQLSTVENLVHINSMEYDPKFSIFLIECHFDCENGGLECKF</sequence>
<dbReference type="EMBL" id="REGN01001371">
    <property type="protein sequence ID" value="RNA35120.1"/>
    <property type="molecule type" value="Genomic_DNA"/>
</dbReference>
<evidence type="ECO:0000313" key="1">
    <source>
        <dbReference type="EMBL" id="RNA35120.1"/>
    </source>
</evidence>
<keyword evidence="2" id="KW-1185">Reference proteome</keyword>
<name>A0A3M7SHS1_BRAPC</name>
<dbReference type="AlphaFoldDB" id="A0A3M7SHS1"/>
<proteinExistence type="predicted"/>